<dbReference type="SUPFAM" id="SSF55620">
    <property type="entry name" value="Tetrahydrobiopterin biosynthesis enzymes-like"/>
    <property type="match status" value="1"/>
</dbReference>
<evidence type="ECO:0000256" key="1">
    <source>
        <dbReference type="ARBA" id="ARBA00001353"/>
    </source>
</evidence>
<comment type="similarity">
    <text evidence="3">Belongs to the DHNA family.</text>
</comment>
<dbReference type="PANTHER" id="PTHR42844">
    <property type="entry name" value="DIHYDRONEOPTERIN ALDOLASE 1-RELATED"/>
    <property type="match status" value="1"/>
</dbReference>
<comment type="pathway">
    <text evidence="2">Cofactor biosynthesis; tetrahydrofolate biosynthesis; 2-amino-4-hydroxy-6-hydroxymethyl-7,8-dihydropteridine diphosphate from 7,8-dihydroneopterin triphosphate: step 3/4.</text>
</comment>
<dbReference type="HOGENOM" id="CLU_062068_0_0_1"/>
<proteinExistence type="inferred from homology"/>
<dbReference type="SMART" id="SM00905">
    <property type="entry name" value="FolB"/>
    <property type="match status" value="1"/>
</dbReference>
<dbReference type="InterPro" id="IPR006156">
    <property type="entry name" value="Dihydroneopterin_aldolase"/>
</dbReference>
<dbReference type="EMBL" id="KE148147">
    <property type="protein sequence ID" value="EPE09179.1"/>
    <property type="molecule type" value="Genomic_DNA"/>
</dbReference>
<dbReference type="GO" id="GO:0046656">
    <property type="term" value="P:folic acid biosynthetic process"/>
    <property type="evidence" value="ECO:0007669"/>
    <property type="project" value="UniProtKB-KW"/>
</dbReference>
<evidence type="ECO:0000256" key="2">
    <source>
        <dbReference type="ARBA" id="ARBA00005013"/>
    </source>
</evidence>
<evidence type="ECO:0000313" key="10">
    <source>
        <dbReference type="Proteomes" id="UP000016923"/>
    </source>
</evidence>
<dbReference type="STRING" id="1262450.S3C6N9"/>
<evidence type="ECO:0000256" key="5">
    <source>
        <dbReference type="ARBA" id="ARBA00022909"/>
    </source>
</evidence>
<evidence type="ECO:0000256" key="3">
    <source>
        <dbReference type="ARBA" id="ARBA00005708"/>
    </source>
</evidence>
<comment type="catalytic activity">
    <reaction evidence="1">
        <text>7,8-dihydroneopterin = 6-hydroxymethyl-7,8-dihydropterin + glycolaldehyde</text>
        <dbReference type="Rhea" id="RHEA:10540"/>
        <dbReference type="ChEBI" id="CHEBI:17001"/>
        <dbReference type="ChEBI" id="CHEBI:17071"/>
        <dbReference type="ChEBI" id="CHEBI:44841"/>
        <dbReference type="EC" id="4.1.2.25"/>
    </reaction>
</comment>
<dbReference type="EC" id="4.1.2.25" evidence="4"/>
<dbReference type="InterPro" id="IPR043133">
    <property type="entry name" value="GTP-CH-I_C/QueF"/>
</dbReference>
<dbReference type="Proteomes" id="UP000016923">
    <property type="component" value="Unassembled WGS sequence"/>
</dbReference>
<keyword evidence="6" id="KW-0456">Lyase</keyword>
<dbReference type="eggNOG" id="KOG2544">
    <property type="taxonomic scope" value="Eukaryota"/>
</dbReference>
<keyword evidence="5" id="KW-0289">Folate biosynthesis</keyword>
<dbReference type="GO" id="GO:0005737">
    <property type="term" value="C:cytoplasm"/>
    <property type="evidence" value="ECO:0007669"/>
    <property type="project" value="TreeGrafter"/>
</dbReference>
<evidence type="ECO:0000256" key="6">
    <source>
        <dbReference type="ARBA" id="ARBA00023239"/>
    </source>
</evidence>
<reference evidence="9 10" key="1">
    <citation type="journal article" date="2013" name="BMC Genomics">
        <title>The genome and transcriptome of the pine saprophyte Ophiostoma piceae, and a comparison with the bark beetle-associated pine pathogen Grosmannia clavigera.</title>
        <authorList>
            <person name="Haridas S."/>
            <person name="Wang Y."/>
            <person name="Lim L."/>
            <person name="Massoumi Alamouti S."/>
            <person name="Jackman S."/>
            <person name="Docking R."/>
            <person name="Robertson G."/>
            <person name="Birol I."/>
            <person name="Bohlmann J."/>
            <person name="Breuil C."/>
        </authorList>
    </citation>
    <scope>NUCLEOTIDE SEQUENCE [LARGE SCALE GENOMIC DNA]</scope>
    <source>
        <strain evidence="9 10">UAMH 11346</strain>
    </source>
</reference>
<accession>S3C6N9</accession>
<protein>
    <recommendedName>
        <fullName evidence="4">dihydroneopterin aldolase</fullName>
        <ecNumber evidence="4">4.1.2.25</ecNumber>
    </recommendedName>
    <alternativeName>
        <fullName evidence="7">7,8-dihydroneopterin aldolase</fullName>
    </alternativeName>
</protein>
<evidence type="ECO:0000313" key="9">
    <source>
        <dbReference type="EMBL" id="EPE09179.1"/>
    </source>
</evidence>
<sequence>MSWSVLAAAGEPRATIRVRNLQATLGAGAAQDAWGRNGRPQPCLMTAEVALASPFPAAAVSDSVAQDTVHYGTLSKAMLKSVGKWQAEAAQPSTLGDVVNTLWVDLTGNTVTGEAATPSAGKAVLDVAATSRLTVSVLLPKASLVGDGVSLTATAVLGASAAAASDTGNAKPRPWATTLKLHRLRVPVLVGVHPHERTAKQAVLTDVSLDGYGVPSDLVDEYASLEALVVRTLEASSFETLEALATHLGRTILEWGQASSDTSSPPAWNVHVALEKPIAVPFADAPIVEVRMGRALA</sequence>
<dbReference type="Pfam" id="PF02152">
    <property type="entry name" value="FolB"/>
    <property type="match status" value="1"/>
</dbReference>
<dbReference type="Gene3D" id="3.30.1130.10">
    <property type="match status" value="2"/>
</dbReference>
<dbReference type="InterPro" id="IPR006157">
    <property type="entry name" value="FolB_dom"/>
</dbReference>
<keyword evidence="10" id="KW-1185">Reference proteome</keyword>
<name>S3C6N9_OPHP1</name>
<gene>
    <name evidence="9" type="ORF">F503_06955</name>
</gene>
<evidence type="ECO:0000256" key="7">
    <source>
        <dbReference type="ARBA" id="ARBA00032903"/>
    </source>
</evidence>
<dbReference type="OrthoDB" id="5425486at2759"/>
<dbReference type="GO" id="GO:0004150">
    <property type="term" value="F:dihydroneopterin aldolase activity"/>
    <property type="evidence" value="ECO:0007669"/>
    <property type="project" value="UniProtKB-EC"/>
</dbReference>
<evidence type="ECO:0000259" key="8">
    <source>
        <dbReference type="SMART" id="SM00905"/>
    </source>
</evidence>
<dbReference type="VEuPathDB" id="FungiDB:F503_06955"/>
<organism evidence="9 10">
    <name type="scientific">Ophiostoma piceae (strain UAMH 11346)</name>
    <name type="common">Sap stain fungus</name>
    <dbReference type="NCBI Taxonomy" id="1262450"/>
    <lineage>
        <taxon>Eukaryota</taxon>
        <taxon>Fungi</taxon>
        <taxon>Dikarya</taxon>
        <taxon>Ascomycota</taxon>
        <taxon>Pezizomycotina</taxon>
        <taxon>Sordariomycetes</taxon>
        <taxon>Sordariomycetidae</taxon>
        <taxon>Ophiostomatales</taxon>
        <taxon>Ophiostomataceae</taxon>
        <taxon>Ophiostoma</taxon>
    </lineage>
</organism>
<dbReference type="OMA" id="PCLIGVN"/>
<dbReference type="AlphaFoldDB" id="S3C6N9"/>
<evidence type="ECO:0000256" key="4">
    <source>
        <dbReference type="ARBA" id="ARBA00013043"/>
    </source>
</evidence>
<dbReference type="PANTHER" id="PTHR42844:SF1">
    <property type="entry name" value="DIHYDRONEOPTERIN ALDOLASE 1-RELATED"/>
    <property type="match status" value="1"/>
</dbReference>
<feature type="domain" description="Dihydroneopterin aldolase/epimerase" evidence="8">
    <location>
        <begin position="179"/>
        <end position="292"/>
    </location>
</feature>